<organism evidence="2 3">
    <name type="scientific">Acholeplasma laidlawii</name>
    <dbReference type="NCBI Taxonomy" id="2148"/>
    <lineage>
        <taxon>Bacteria</taxon>
        <taxon>Bacillati</taxon>
        <taxon>Mycoplasmatota</taxon>
        <taxon>Mollicutes</taxon>
        <taxon>Acholeplasmatales</taxon>
        <taxon>Acholeplasmataceae</taxon>
        <taxon>Acholeplasma</taxon>
    </lineage>
</organism>
<feature type="signal peptide" evidence="1">
    <location>
        <begin position="1"/>
        <end position="18"/>
    </location>
</feature>
<dbReference type="EMBL" id="VKID01000001">
    <property type="protein sequence ID" value="TRX99887.1"/>
    <property type="molecule type" value="Genomic_DNA"/>
</dbReference>
<evidence type="ECO:0000256" key="1">
    <source>
        <dbReference type="SAM" id="SignalP"/>
    </source>
</evidence>
<dbReference type="Proteomes" id="UP000315938">
    <property type="component" value="Unassembled WGS sequence"/>
</dbReference>
<dbReference type="RefSeq" id="WP_012242613.1">
    <property type="nucleotide sequence ID" value="NZ_JACAOE010000001.1"/>
</dbReference>
<comment type="caution">
    <text evidence="2">The sequence shown here is derived from an EMBL/GenBank/DDBJ whole genome shotgun (WGS) entry which is preliminary data.</text>
</comment>
<dbReference type="PROSITE" id="PS51257">
    <property type="entry name" value="PROKAR_LIPOPROTEIN"/>
    <property type="match status" value="1"/>
</dbReference>
<protein>
    <recommendedName>
        <fullName evidence="4">Lipoprotein</fullName>
    </recommendedName>
</protein>
<name>A0A553II61_ACHLA</name>
<evidence type="ECO:0000313" key="3">
    <source>
        <dbReference type="Proteomes" id="UP000315938"/>
    </source>
</evidence>
<dbReference type="GeneID" id="41338834"/>
<reference evidence="2 3" key="1">
    <citation type="submission" date="2019-07" db="EMBL/GenBank/DDBJ databases">
        <title>Genome sequence of Acholeplasma laidlawii strain with increased resistance to erythromycin.</title>
        <authorList>
            <person name="Medvedeva E.S."/>
            <person name="Baranova N.B."/>
            <person name="Siniagina M.N."/>
            <person name="Mouzykantov A."/>
            <person name="Chernova O.A."/>
            <person name="Chernov V.M."/>
        </authorList>
    </citation>
    <scope>NUCLEOTIDE SEQUENCE [LARGE SCALE GENOMIC DNA]</scope>
    <source>
        <strain evidence="2 3">PG8REry</strain>
    </source>
</reference>
<gene>
    <name evidence="2" type="ORF">FNV44_02270</name>
</gene>
<keyword evidence="1" id="KW-0732">Signal</keyword>
<dbReference type="AlphaFoldDB" id="A0A553II61"/>
<feature type="chain" id="PRO_5022837045" description="Lipoprotein" evidence="1">
    <location>
        <begin position="19"/>
        <end position="118"/>
    </location>
</feature>
<proteinExistence type="predicted"/>
<sequence length="118" mass="13092">MKKVLLAVSILLSLLLVACDSSSSATVDIENINLTSNILEADLKIKVEYQTSEELMELVTSAVNLTYSHYKEDFGTKIYTLYFKVYAKDATEALGIITYKVNDSKINPGLTYIGDNLN</sequence>
<evidence type="ECO:0000313" key="2">
    <source>
        <dbReference type="EMBL" id="TRX99887.1"/>
    </source>
</evidence>
<evidence type="ECO:0008006" key="4">
    <source>
        <dbReference type="Google" id="ProtNLM"/>
    </source>
</evidence>
<accession>A0A553II61</accession>